<name>A0A2W2DS03_9ACTN</name>
<dbReference type="EMBL" id="POUA01000811">
    <property type="protein sequence ID" value="PZG14732.1"/>
    <property type="molecule type" value="Genomic_DNA"/>
</dbReference>
<accession>A0A2W2DS03</accession>
<comment type="caution">
    <text evidence="1">The sequence shown here is derived from an EMBL/GenBank/DDBJ whole genome shotgun (WGS) entry which is preliminary data.</text>
</comment>
<dbReference type="SUPFAM" id="SSF47598">
    <property type="entry name" value="Ribbon-helix-helix"/>
    <property type="match status" value="1"/>
</dbReference>
<dbReference type="InterPro" id="IPR010985">
    <property type="entry name" value="Ribbon_hlx_hlx"/>
</dbReference>
<dbReference type="InterPro" id="IPR013321">
    <property type="entry name" value="Arc_rbn_hlx_hlx"/>
</dbReference>
<organism evidence="1 2">
    <name type="scientific">Spongiactinospora gelatinilytica</name>
    <dbReference type="NCBI Taxonomy" id="2666298"/>
    <lineage>
        <taxon>Bacteria</taxon>
        <taxon>Bacillati</taxon>
        <taxon>Actinomycetota</taxon>
        <taxon>Actinomycetes</taxon>
        <taxon>Streptosporangiales</taxon>
        <taxon>Streptosporangiaceae</taxon>
        <taxon>Spongiactinospora</taxon>
    </lineage>
</organism>
<gene>
    <name evidence="1" type="ORF">C1I98_39485</name>
</gene>
<evidence type="ECO:0000313" key="1">
    <source>
        <dbReference type="EMBL" id="PZG14732.1"/>
    </source>
</evidence>
<dbReference type="AlphaFoldDB" id="A0A2W2DS03"/>
<dbReference type="CDD" id="cd22231">
    <property type="entry name" value="RHH_NikR_HicB-like"/>
    <property type="match status" value="1"/>
</dbReference>
<protein>
    <submittedName>
        <fullName evidence="1">Antitoxin</fullName>
    </submittedName>
</protein>
<evidence type="ECO:0000313" key="2">
    <source>
        <dbReference type="Proteomes" id="UP000248544"/>
    </source>
</evidence>
<keyword evidence="2" id="KW-1185">Reference proteome</keyword>
<reference evidence="1 2" key="1">
    <citation type="submission" date="2018-01" db="EMBL/GenBank/DDBJ databases">
        <title>Draft genome sequence of Sphaerisporangium sp. 7K107.</title>
        <authorList>
            <person name="Sahin N."/>
            <person name="Saygin H."/>
            <person name="Ay H."/>
        </authorList>
    </citation>
    <scope>NUCLEOTIDE SEQUENCE [LARGE SCALE GENOMIC DNA]</scope>
    <source>
        <strain evidence="1 2">7K107</strain>
    </source>
</reference>
<dbReference type="GO" id="GO:0006355">
    <property type="term" value="P:regulation of DNA-templated transcription"/>
    <property type="evidence" value="ECO:0007669"/>
    <property type="project" value="InterPro"/>
</dbReference>
<proteinExistence type="predicted"/>
<sequence length="76" mass="8234">MKLSVSLPDEDVEFLDDYISQGNASSRSAALHHAVDMLRMARLEDAYTSAFAEWDDGDDAALWDSASGDGLADAPR</sequence>
<dbReference type="Gene3D" id="1.10.1220.10">
    <property type="entry name" value="Met repressor-like"/>
    <property type="match status" value="1"/>
</dbReference>
<dbReference type="Proteomes" id="UP000248544">
    <property type="component" value="Unassembled WGS sequence"/>
</dbReference>